<dbReference type="SUPFAM" id="SSF51182">
    <property type="entry name" value="RmlC-like cupins"/>
    <property type="match status" value="1"/>
</dbReference>
<dbReference type="InterPro" id="IPR014710">
    <property type="entry name" value="RmlC-like_jellyroll"/>
</dbReference>
<sequence>MISFENFGELVSLDLGPFAPKPTSIEGEQQEAAKALWTSAEGRMETGVWECTPGRFTADRSENAEICHLLTGHVTLHNADGTSREIRAGEMFVLPLGWRGEWTIHAQTRKIYTMVARGT</sequence>
<dbReference type="OrthoDB" id="9799053at2"/>
<gene>
    <name evidence="2" type="ORF">SAMN05892877_10388</name>
</gene>
<dbReference type="InterPro" id="IPR011051">
    <property type="entry name" value="RmlC_Cupin_sf"/>
</dbReference>
<evidence type="ECO:0000313" key="3">
    <source>
        <dbReference type="Proteomes" id="UP000219167"/>
    </source>
</evidence>
<keyword evidence="3" id="KW-1185">Reference proteome</keyword>
<dbReference type="RefSeq" id="WP_097136911.1">
    <property type="nucleotide sequence ID" value="NZ_OBQD01000003.1"/>
</dbReference>
<accession>A0A285U496</accession>
<protein>
    <recommendedName>
        <fullName evidence="1">(S)-ureidoglycine aminohydrolase cupin domain-containing protein</fullName>
    </recommendedName>
</protein>
<dbReference type="EMBL" id="OBQD01000003">
    <property type="protein sequence ID" value="SOC36750.1"/>
    <property type="molecule type" value="Genomic_DNA"/>
</dbReference>
<dbReference type="PANTHER" id="PTHR40943">
    <property type="entry name" value="CYTOPLASMIC PROTEIN-RELATED"/>
    <property type="match status" value="1"/>
</dbReference>
<dbReference type="CDD" id="cd02227">
    <property type="entry name" value="cupin_TM1112-like"/>
    <property type="match status" value="1"/>
</dbReference>
<dbReference type="Proteomes" id="UP000219167">
    <property type="component" value="Unassembled WGS sequence"/>
</dbReference>
<dbReference type="Gene3D" id="2.60.120.10">
    <property type="entry name" value="Jelly Rolls"/>
    <property type="match status" value="1"/>
</dbReference>
<evidence type="ECO:0000313" key="2">
    <source>
        <dbReference type="EMBL" id="SOC36750.1"/>
    </source>
</evidence>
<feature type="domain" description="(S)-ureidoglycine aminohydrolase cupin" evidence="1">
    <location>
        <begin position="39"/>
        <end position="112"/>
    </location>
</feature>
<organism evidence="2 3">
    <name type="scientific">Rhizobium subbaraonis</name>
    <dbReference type="NCBI Taxonomy" id="908946"/>
    <lineage>
        <taxon>Bacteria</taxon>
        <taxon>Pseudomonadati</taxon>
        <taxon>Pseudomonadota</taxon>
        <taxon>Alphaproteobacteria</taxon>
        <taxon>Hyphomicrobiales</taxon>
        <taxon>Rhizobiaceae</taxon>
        <taxon>Rhizobium/Agrobacterium group</taxon>
        <taxon>Rhizobium</taxon>
    </lineage>
</organism>
<proteinExistence type="predicted"/>
<dbReference type="AlphaFoldDB" id="A0A285U496"/>
<dbReference type="PANTHER" id="PTHR40943:SF1">
    <property type="entry name" value="CYTOPLASMIC PROTEIN"/>
    <property type="match status" value="1"/>
</dbReference>
<evidence type="ECO:0000259" key="1">
    <source>
        <dbReference type="Pfam" id="PF05899"/>
    </source>
</evidence>
<dbReference type="InterPro" id="IPR008579">
    <property type="entry name" value="UGlyAH_Cupin_dom"/>
</dbReference>
<dbReference type="Pfam" id="PF05899">
    <property type="entry name" value="Cupin_3"/>
    <property type="match status" value="1"/>
</dbReference>
<name>A0A285U496_9HYPH</name>
<reference evidence="2 3" key="1">
    <citation type="submission" date="2017-08" db="EMBL/GenBank/DDBJ databases">
        <authorList>
            <person name="de Groot N.N."/>
        </authorList>
    </citation>
    <scope>NUCLEOTIDE SEQUENCE [LARGE SCALE GENOMIC DNA]</scope>
    <source>
        <strain evidence="2 3">JC85</strain>
    </source>
</reference>